<name>A0ABP9J3U6_9ACTN</name>
<keyword evidence="3" id="KW-1185">Reference proteome</keyword>
<sequence>MTPGVDALPPSPAAEDLAGLNPYGTRGDGEFAPPGAFVPPEQAPPTLIPPARPEGCSAAVTTTASPSPSGSAVSSPRPHRAVRHVTLPRRGAWTERPFFMGPFVVSAVPSTPAVRRDGVRASLVEAH</sequence>
<dbReference type="EMBL" id="BAABKB010000016">
    <property type="protein sequence ID" value="GAA5017949.1"/>
    <property type="molecule type" value="Genomic_DNA"/>
</dbReference>
<feature type="compositionally biased region" description="Low complexity" evidence="1">
    <location>
        <begin position="57"/>
        <end position="76"/>
    </location>
</feature>
<comment type="caution">
    <text evidence="2">The sequence shown here is derived from an EMBL/GenBank/DDBJ whole genome shotgun (WGS) entry which is preliminary data.</text>
</comment>
<gene>
    <name evidence="2" type="ORF">GCM10023335_45060</name>
</gene>
<accession>A0ABP9J3U6</accession>
<evidence type="ECO:0000313" key="2">
    <source>
        <dbReference type="EMBL" id="GAA5017949.1"/>
    </source>
</evidence>
<feature type="compositionally biased region" description="Pro residues" evidence="1">
    <location>
        <begin position="41"/>
        <end position="52"/>
    </location>
</feature>
<dbReference type="Proteomes" id="UP001501759">
    <property type="component" value="Unassembled WGS sequence"/>
</dbReference>
<evidence type="ECO:0000313" key="3">
    <source>
        <dbReference type="Proteomes" id="UP001501759"/>
    </source>
</evidence>
<protein>
    <submittedName>
        <fullName evidence="2">Uncharacterized protein</fullName>
    </submittedName>
</protein>
<feature type="region of interest" description="Disordered" evidence="1">
    <location>
        <begin position="1"/>
        <end position="81"/>
    </location>
</feature>
<proteinExistence type="predicted"/>
<reference evidence="3" key="1">
    <citation type="journal article" date="2019" name="Int. J. Syst. Evol. Microbiol.">
        <title>The Global Catalogue of Microorganisms (GCM) 10K type strain sequencing project: providing services to taxonomists for standard genome sequencing and annotation.</title>
        <authorList>
            <consortium name="The Broad Institute Genomics Platform"/>
            <consortium name="The Broad Institute Genome Sequencing Center for Infectious Disease"/>
            <person name="Wu L."/>
            <person name="Ma J."/>
        </authorList>
    </citation>
    <scope>NUCLEOTIDE SEQUENCE [LARGE SCALE GENOMIC DNA]</scope>
    <source>
        <strain evidence="3">JCM 18409</strain>
    </source>
</reference>
<organism evidence="2 3">
    <name type="scientific">Streptomyces siamensis</name>
    <dbReference type="NCBI Taxonomy" id="1274986"/>
    <lineage>
        <taxon>Bacteria</taxon>
        <taxon>Bacillati</taxon>
        <taxon>Actinomycetota</taxon>
        <taxon>Actinomycetes</taxon>
        <taxon>Kitasatosporales</taxon>
        <taxon>Streptomycetaceae</taxon>
        <taxon>Streptomyces</taxon>
    </lineage>
</organism>
<evidence type="ECO:0000256" key="1">
    <source>
        <dbReference type="SAM" id="MobiDB-lite"/>
    </source>
</evidence>